<keyword evidence="3" id="KW-1185">Reference proteome</keyword>
<dbReference type="EMBL" id="NHTK01001220">
    <property type="protein sequence ID" value="PPR01744.1"/>
    <property type="molecule type" value="Genomic_DNA"/>
</dbReference>
<dbReference type="AlphaFoldDB" id="A0A409YFH9"/>
<proteinExistence type="predicted"/>
<evidence type="ECO:0000256" key="1">
    <source>
        <dbReference type="SAM" id="MobiDB-lite"/>
    </source>
</evidence>
<feature type="region of interest" description="Disordered" evidence="1">
    <location>
        <begin position="36"/>
        <end position="104"/>
    </location>
</feature>
<dbReference type="InParanoid" id="A0A409YFH9"/>
<evidence type="ECO:0008006" key="4">
    <source>
        <dbReference type="Google" id="ProtNLM"/>
    </source>
</evidence>
<organism evidence="2 3">
    <name type="scientific">Panaeolus cyanescens</name>
    <dbReference type="NCBI Taxonomy" id="181874"/>
    <lineage>
        <taxon>Eukaryota</taxon>
        <taxon>Fungi</taxon>
        <taxon>Dikarya</taxon>
        <taxon>Basidiomycota</taxon>
        <taxon>Agaricomycotina</taxon>
        <taxon>Agaricomycetes</taxon>
        <taxon>Agaricomycetidae</taxon>
        <taxon>Agaricales</taxon>
        <taxon>Agaricineae</taxon>
        <taxon>Galeropsidaceae</taxon>
        <taxon>Panaeolus</taxon>
    </lineage>
</organism>
<dbReference type="STRING" id="181874.A0A409YFH9"/>
<reference evidence="2 3" key="1">
    <citation type="journal article" date="2018" name="Evol. Lett.">
        <title>Horizontal gene cluster transfer increased hallucinogenic mushroom diversity.</title>
        <authorList>
            <person name="Reynolds H.T."/>
            <person name="Vijayakumar V."/>
            <person name="Gluck-Thaler E."/>
            <person name="Korotkin H.B."/>
            <person name="Matheny P.B."/>
            <person name="Slot J.C."/>
        </authorList>
    </citation>
    <scope>NUCLEOTIDE SEQUENCE [LARGE SCALE GENOMIC DNA]</scope>
    <source>
        <strain evidence="2 3">2629</strain>
    </source>
</reference>
<dbReference type="Proteomes" id="UP000284842">
    <property type="component" value="Unassembled WGS sequence"/>
</dbReference>
<evidence type="ECO:0000313" key="2">
    <source>
        <dbReference type="EMBL" id="PPR01744.1"/>
    </source>
</evidence>
<comment type="caution">
    <text evidence="2">The sequence shown here is derived from an EMBL/GenBank/DDBJ whole genome shotgun (WGS) entry which is preliminary data.</text>
</comment>
<dbReference type="OrthoDB" id="2526979at2759"/>
<gene>
    <name evidence="2" type="ORF">CVT24_001565</name>
</gene>
<name>A0A409YFH9_9AGAR</name>
<sequence length="167" mass="18414">MIREPIQRADSREAYGSFVPVRSATASLKGFASLSSLPTTHAKPKRKRVTFVDPLSSPQKWPQDDNDNEAPLQVPFITRTLSPPPVCPPSPISSTSSMINADQPDPNPDLHPILARLEKKSKLCMQKSQCATCHKTGSDFPRCGKCNQMWCSRQCRLVGGKRHVCSA</sequence>
<protein>
    <recommendedName>
        <fullName evidence="4">HIT-type domain-containing protein</fullName>
    </recommendedName>
</protein>
<accession>A0A409YFH9</accession>
<feature type="compositionally biased region" description="Pro residues" evidence="1">
    <location>
        <begin position="82"/>
        <end position="91"/>
    </location>
</feature>
<evidence type="ECO:0000313" key="3">
    <source>
        <dbReference type="Proteomes" id="UP000284842"/>
    </source>
</evidence>